<dbReference type="OrthoDB" id="1708370at2"/>
<reference evidence="4" key="1">
    <citation type="submission" date="2019-01" db="EMBL/GenBank/DDBJ databases">
        <title>Draft genomes of a novel of Sporanaerobacter strains.</title>
        <authorList>
            <person name="Ma S."/>
        </authorList>
    </citation>
    <scope>NUCLEOTIDE SEQUENCE [LARGE SCALE GENOMIC DNA]</scope>
    <source>
        <strain evidence="4">NJN-17</strain>
    </source>
</reference>
<evidence type="ECO:0000313" key="4">
    <source>
        <dbReference type="Proteomes" id="UP000287969"/>
    </source>
</evidence>
<gene>
    <name evidence="3" type="ORF">EQM13_08440</name>
</gene>
<evidence type="ECO:0000259" key="2">
    <source>
        <dbReference type="Pfam" id="PF02120"/>
    </source>
</evidence>
<dbReference type="InterPro" id="IPR038610">
    <property type="entry name" value="FliK-like_C_sf"/>
</dbReference>
<keyword evidence="4" id="KW-1185">Reference proteome</keyword>
<dbReference type="RefSeq" id="WP_128752443.1">
    <property type="nucleotide sequence ID" value="NZ_CP035282.1"/>
</dbReference>
<sequence length="472" mass="52964">MQELNLKIFDIGTAVVSNKGKVDTKHGINSQFDKLLNEVKSKYGIEDKESNDSKSKVISKVDPKESIEKNGINDIKEDTKIEDAEPLEDNEETEDETLTNKDIVLSVLQNIISILEDIDTGKLDDSSTKDALKECKKIIEDIQDMVVNLKPEEESNILGLIQDKIEKFGELMDSIKAIKNTDEDILLKDDLNNLDLMLKSLKGEIVKDNTTAEKSNESANNKSIFNSRYDVKNGETSGDNDKELLNNSTKADENQLKASQEVNRQPETENSSKMEMSEENNQSKDGAEEEANIKESKGESFLSLIKNDNTVSKESAVFKSDIPQVNKENIIEQVAEKIKILVNDGNEGKQEVRIKLKPEILGELVLKVEVEKGVVIARAVVDNFRTKELLEMNINQLQEGLKEQGLDIKTFSVYVGNNSDFEKEGKNNFFSNKRNKKVKMKNVNLEGIGNYDASMFVENLSNTEVGKLDLMA</sequence>
<feature type="compositionally biased region" description="Basic and acidic residues" evidence="1">
    <location>
        <begin position="229"/>
        <end position="255"/>
    </location>
</feature>
<dbReference type="Pfam" id="PF02120">
    <property type="entry name" value="Flg_hook"/>
    <property type="match status" value="1"/>
</dbReference>
<organism evidence="3 4">
    <name type="scientific">Acidilutibacter cellobiosedens</name>
    <dbReference type="NCBI Taxonomy" id="2507161"/>
    <lineage>
        <taxon>Bacteria</taxon>
        <taxon>Bacillati</taxon>
        <taxon>Bacillota</taxon>
        <taxon>Tissierellia</taxon>
        <taxon>Tissierellales</taxon>
        <taxon>Acidilutibacteraceae</taxon>
        <taxon>Acidilutibacter</taxon>
    </lineage>
</organism>
<name>A0A410QCG1_9FIRM</name>
<protein>
    <submittedName>
        <fullName evidence="3">Flagellar hook-length control protein FliK</fullName>
    </submittedName>
</protein>
<accession>A0A410QCG1</accession>
<dbReference type="Proteomes" id="UP000287969">
    <property type="component" value="Chromosome"/>
</dbReference>
<evidence type="ECO:0000256" key="1">
    <source>
        <dbReference type="SAM" id="MobiDB-lite"/>
    </source>
</evidence>
<dbReference type="EMBL" id="CP035282">
    <property type="protein sequence ID" value="QAT61609.1"/>
    <property type="molecule type" value="Genomic_DNA"/>
</dbReference>
<dbReference type="KEGG" id="spoa:EQM13_08440"/>
<keyword evidence="3" id="KW-0282">Flagellum</keyword>
<dbReference type="InterPro" id="IPR021136">
    <property type="entry name" value="Flagellar_hook_control-like_C"/>
</dbReference>
<dbReference type="CDD" id="cd17470">
    <property type="entry name" value="T3SS_Flik_C"/>
    <property type="match status" value="1"/>
</dbReference>
<keyword evidence="3" id="KW-0969">Cilium</keyword>
<feature type="region of interest" description="Disordered" evidence="1">
    <location>
        <begin position="211"/>
        <end position="295"/>
    </location>
</feature>
<feature type="compositionally biased region" description="Polar residues" evidence="1">
    <location>
        <begin position="217"/>
        <end position="226"/>
    </location>
</feature>
<evidence type="ECO:0000313" key="3">
    <source>
        <dbReference type="EMBL" id="QAT61609.1"/>
    </source>
</evidence>
<dbReference type="Gene3D" id="3.30.750.140">
    <property type="match status" value="1"/>
</dbReference>
<feature type="domain" description="Flagellar hook-length control protein-like C-terminal" evidence="2">
    <location>
        <begin position="346"/>
        <end position="420"/>
    </location>
</feature>
<keyword evidence="3" id="KW-0966">Cell projection</keyword>
<proteinExistence type="predicted"/>
<dbReference type="AlphaFoldDB" id="A0A410QCG1"/>
<feature type="compositionally biased region" description="Basic and acidic residues" evidence="1">
    <location>
        <begin position="264"/>
        <end position="295"/>
    </location>
</feature>